<gene>
    <name evidence="2" type="ORF">KBTEX_04192</name>
</gene>
<organism evidence="2">
    <name type="scientific">uncultured organism</name>
    <dbReference type="NCBI Taxonomy" id="155900"/>
    <lineage>
        <taxon>unclassified sequences</taxon>
        <taxon>environmental samples</taxon>
    </lineage>
</organism>
<feature type="compositionally biased region" description="Polar residues" evidence="1">
    <location>
        <begin position="43"/>
        <end position="65"/>
    </location>
</feature>
<dbReference type="AlphaFoldDB" id="A0A5B8RLA9"/>
<proteinExistence type="predicted"/>
<sequence>MRSRKWPDSRLRSRNWARFSRSAPIPTSAMNSGINGAEATRKSAASQSIQATTTSIASGETTASTICGRKRA</sequence>
<feature type="region of interest" description="Disordered" evidence="1">
    <location>
        <begin position="25"/>
        <end position="72"/>
    </location>
</feature>
<reference evidence="2" key="1">
    <citation type="submission" date="2019-06" db="EMBL/GenBank/DDBJ databases">
        <authorList>
            <person name="Murdoch R.W."/>
            <person name="Fathepure B."/>
        </authorList>
    </citation>
    <scope>NUCLEOTIDE SEQUENCE</scope>
</reference>
<name>A0A5B8RLA9_9ZZZZ</name>
<accession>A0A5B8RLA9</accession>
<evidence type="ECO:0000313" key="2">
    <source>
        <dbReference type="EMBL" id="QEA07827.1"/>
    </source>
</evidence>
<protein>
    <submittedName>
        <fullName evidence="2">Uncharacterized protein</fullName>
    </submittedName>
</protein>
<evidence type="ECO:0000256" key="1">
    <source>
        <dbReference type="SAM" id="MobiDB-lite"/>
    </source>
</evidence>
<dbReference type="EMBL" id="MN079396">
    <property type="protein sequence ID" value="QEA07827.1"/>
    <property type="molecule type" value="Genomic_DNA"/>
</dbReference>